<dbReference type="NCBIfam" id="TIGR00138">
    <property type="entry name" value="rsmG_gidB"/>
    <property type="match status" value="1"/>
</dbReference>
<dbReference type="eggNOG" id="COG0357">
    <property type="taxonomic scope" value="Bacteria"/>
</dbReference>
<evidence type="ECO:0000256" key="2">
    <source>
        <dbReference type="ARBA" id="ARBA00022552"/>
    </source>
</evidence>
<keyword evidence="5 6" id="KW-0949">S-adenosyl-L-methionine</keyword>
<evidence type="ECO:0000313" key="8">
    <source>
        <dbReference type="Proteomes" id="UP000027432"/>
    </source>
</evidence>
<dbReference type="Gene3D" id="3.40.50.150">
    <property type="entry name" value="Vaccinia Virus protein VP39"/>
    <property type="match status" value="1"/>
</dbReference>
<feature type="binding site" evidence="6">
    <location>
        <position position="74"/>
    </location>
    <ligand>
        <name>S-adenosyl-L-methionine</name>
        <dbReference type="ChEBI" id="CHEBI:59789"/>
    </ligand>
</feature>
<dbReference type="PANTHER" id="PTHR31760:SF0">
    <property type="entry name" value="S-ADENOSYL-L-METHIONINE-DEPENDENT METHYLTRANSFERASES SUPERFAMILY PROTEIN"/>
    <property type="match status" value="1"/>
</dbReference>
<dbReference type="SUPFAM" id="SSF53335">
    <property type="entry name" value="S-adenosyl-L-methionine-dependent methyltransferases"/>
    <property type="match status" value="1"/>
</dbReference>
<dbReference type="STRING" id="1353537.TP2_05385"/>
<dbReference type="EC" id="2.1.1.170" evidence="6"/>
<keyword evidence="8" id="KW-1185">Reference proteome</keyword>
<accession>A0A074JEQ5</accession>
<gene>
    <name evidence="6" type="primary">rsmG</name>
    <name evidence="7" type="ORF">TP2_05385</name>
</gene>
<proteinExistence type="inferred from homology"/>
<name>A0A074JEQ5_9RHOB</name>
<dbReference type="RefSeq" id="WP_038075580.1">
    <property type="nucleotide sequence ID" value="NZ_AUND01000012.1"/>
</dbReference>
<feature type="binding site" evidence="6">
    <location>
        <begin position="128"/>
        <end position="129"/>
    </location>
    <ligand>
        <name>S-adenosyl-L-methionine</name>
        <dbReference type="ChEBI" id="CHEBI:59789"/>
    </ligand>
</feature>
<evidence type="ECO:0000313" key="7">
    <source>
        <dbReference type="EMBL" id="KEO54360.1"/>
    </source>
</evidence>
<comment type="catalytic activity">
    <reaction evidence="6">
        <text>guanosine(527) in 16S rRNA + S-adenosyl-L-methionine = N(7)-methylguanosine(527) in 16S rRNA + S-adenosyl-L-homocysteine</text>
        <dbReference type="Rhea" id="RHEA:42732"/>
        <dbReference type="Rhea" id="RHEA-COMP:10209"/>
        <dbReference type="Rhea" id="RHEA-COMP:10210"/>
        <dbReference type="ChEBI" id="CHEBI:57856"/>
        <dbReference type="ChEBI" id="CHEBI:59789"/>
        <dbReference type="ChEBI" id="CHEBI:74269"/>
        <dbReference type="ChEBI" id="CHEBI:74480"/>
        <dbReference type="EC" id="2.1.1.170"/>
    </reaction>
</comment>
<dbReference type="GO" id="GO:0005829">
    <property type="term" value="C:cytosol"/>
    <property type="evidence" value="ECO:0007669"/>
    <property type="project" value="TreeGrafter"/>
</dbReference>
<evidence type="ECO:0000256" key="4">
    <source>
        <dbReference type="ARBA" id="ARBA00022679"/>
    </source>
</evidence>
<dbReference type="InterPro" id="IPR003682">
    <property type="entry name" value="rRNA_ssu_MeTfrase_G"/>
</dbReference>
<dbReference type="PIRSF" id="PIRSF003078">
    <property type="entry name" value="GidB"/>
    <property type="match status" value="1"/>
</dbReference>
<evidence type="ECO:0000256" key="3">
    <source>
        <dbReference type="ARBA" id="ARBA00022603"/>
    </source>
</evidence>
<reference evidence="7 8" key="1">
    <citation type="submission" date="2013-07" db="EMBL/GenBank/DDBJ databases">
        <title>Thioclava pacifica DSM 10166 Genome Sequencing.</title>
        <authorList>
            <person name="Lai Q."/>
            <person name="Shao Z."/>
        </authorList>
    </citation>
    <scope>NUCLEOTIDE SEQUENCE [LARGE SCALE GENOMIC DNA]</scope>
    <source>
        <strain evidence="7 8">DSM 10166</strain>
    </source>
</reference>
<dbReference type="OrthoDB" id="9808773at2"/>
<evidence type="ECO:0000256" key="6">
    <source>
        <dbReference type="HAMAP-Rule" id="MF_00074"/>
    </source>
</evidence>
<dbReference type="HAMAP" id="MF_00074">
    <property type="entry name" value="16SrRNA_methyltr_G"/>
    <property type="match status" value="1"/>
</dbReference>
<dbReference type="Proteomes" id="UP000027432">
    <property type="component" value="Unassembled WGS sequence"/>
</dbReference>
<feature type="binding site" evidence="6">
    <location>
        <position position="79"/>
    </location>
    <ligand>
        <name>S-adenosyl-L-methionine</name>
        <dbReference type="ChEBI" id="CHEBI:59789"/>
    </ligand>
</feature>
<keyword evidence="3 6" id="KW-0489">Methyltransferase</keyword>
<comment type="similarity">
    <text evidence="6">Belongs to the methyltransferase superfamily. RNA methyltransferase RsmG family.</text>
</comment>
<keyword evidence="1 6" id="KW-0963">Cytoplasm</keyword>
<sequence length="209" mass="23133">MSQSEAERFGARFDVSRETLERLEAYESLLAKWNPAINLVSKSTLADTWARHFLDSAQLFDLAPIEARSWADLGAGGGFPGLVIAVMSLEKTPEREVVLVESDLRKSAFLSTVSRELGLKTRILAKRIEELDPLGVEILSARALAPLSQLLEFAERHLRPDGTALFPKGARWQEELAQARESWSFDCEASPSLSDPNSVVLKINGAKRV</sequence>
<evidence type="ECO:0000256" key="1">
    <source>
        <dbReference type="ARBA" id="ARBA00022490"/>
    </source>
</evidence>
<dbReference type="Pfam" id="PF02527">
    <property type="entry name" value="GidB"/>
    <property type="match status" value="1"/>
</dbReference>
<dbReference type="AlphaFoldDB" id="A0A074JEQ5"/>
<dbReference type="GO" id="GO:0070043">
    <property type="term" value="F:rRNA (guanine-N7-)-methyltransferase activity"/>
    <property type="evidence" value="ECO:0007669"/>
    <property type="project" value="UniProtKB-UniRule"/>
</dbReference>
<comment type="caution">
    <text evidence="7">The sequence shown here is derived from an EMBL/GenBank/DDBJ whole genome shotgun (WGS) entry which is preliminary data.</text>
</comment>
<keyword evidence="2 6" id="KW-0698">rRNA processing</keyword>
<comment type="caution">
    <text evidence="6">Lacks conserved residue(s) required for the propagation of feature annotation.</text>
</comment>
<evidence type="ECO:0000256" key="5">
    <source>
        <dbReference type="ARBA" id="ARBA00022691"/>
    </source>
</evidence>
<comment type="function">
    <text evidence="6">Specifically methylates the N7 position of guanine in position 527 of 16S rRNA.</text>
</comment>
<organism evidence="7 8">
    <name type="scientific">Thioclava pacifica DSM 10166</name>
    <dbReference type="NCBI Taxonomy" id="1353537"/>
    <lineage>
        <taxon>Bacteria</taxon>
        <taxon>Pseudomonadati</taxon>
        <taxon>Pseudomonadota</taxon>
        <taxon>Alphaproteobacteria</taxon>
        <taxon>Rhodobacterales</taxon>
        <taxon>Paracoccaceae</taxon>
        <taxon>Thioclava</taxon>
    </lineage>
</organism>
<feature type="binding site" evidence="6">
    <location>
        <position position="142"/>
    </location>
    <ligand>
        <name>S-adenosyl-L-methionine</name>
        <dbReference type="ChEBI" id="CHEBI:59789"/>
    </ligand>
</feature>
<dbReference type="EMBL" id="AUND01000012">
    <property type="protein sequence ID" value="KEO54360.1"/>
    <property type="molecule type" value="Genomic_DNA"/>
</dbReference>
<dbReference type="PANTHER" id="PTHR31760">
    <property type="entry name" value="S-ADENOSYL-L-METHIONINE-DEPENDENT METHYLTRANSFERASES SUPERFAMILY PROTEIN"/>
    <property type="match status" value="1"/>
</dbReference>
<dbReference type="InterPro" id="IPR029063">
    <property type="entry name" value="SAM-dependent_MTases_sf"/>
</dbReference>
<keyword evidence="4 6" id="KW-0808">Transferase</keyword>
<protein>
    <recommendedName>
        <fullName evidence="6">Ribosomal RNA small subunit methyltransferase G</fullName>
        <ecNumber evidence="6">2.1.1.170</ecNumber>
    </recommendedName>
    <alternativeName>
        <fullName evidence="6">16S rRNA 7-methylguanosine methyltransferase</fullName>
        <shortName evidence="6">16S rRNA m7G methyltransferase</shortName>
    </alternativeName>
</protein>
<comment type="subcellular location">
    <subcellularLocation>
        <location evidence="6">Cytoplasm</location>
    </subcellularLocation>
</comment>